<dbReference type="Proteomes" id="UP000178367">
    <property type="component" value="Unassembled WGS sequence"/>
</dbReference>
<dbReference type="EMBL" id="MFGB01000010">
    <property type="protein sequence ID" value="OGF27082.1"/>
    <property type="molecule type" value="Genomic_DNA"/>
</dbReference>
<accession>A0A1F5SKA0</accession>
<protein>
    <submittedName>
        <fullName evidence="1">Uncharacterized protein</fullName>
    </submittedName>
</protein>
<evidence type="ECO:0000313" key="1">
    <source>
        <dbReference type="EMBL" id="OGF27082.1"/>
    </source>
</evidence>
<sequence>MPYFKGKDKGKNFPYIKMFNLAAVDKFFLRYSGQEMLKADIKEAKSIWPGTISLIDHLLACKMDYIIEGVHLLPNFVKEYKDNKNVKIVFLTKIDEKKIYQGLLRNKNNGDWIRDNTKDNKVVTMAAKSLYVYGKFFLKETGKYGLKCFKTEDNFLDKIQKASDYLRN</sequence>
<organism evidence="1 2">
    <name type="scientific">Candidatus Falkowbacteria bacterium RIFOXYA2_FULL_47_19</name>
    <dbReference type="NCBI Taxonomy" id="1797994"/>
    <lineage>
        <taxon>Bacteria</taxon>
        <taxon>Candidatus Falkowiibacteriota</taxon>
    </lineage>
</organism>
<comment type="caution">
    <text evidence="1">The sequence shown here is derived from an EMBL/GenBank/DDBJ whole genome shotgun (WGS) entry which is preliminary data.</text>
</comment>
<gene>
    <name evidence="1" type="ORF">A2227_04310</name>
</gene>
<dbReference type="STRING" id="1797994.A2227_04310"/>
<name>A0A1F5SKA0_9BACT</name>
<proteinExistence type="predicted"/>
<reference evidence="1 2" key="1">
    <citation type="journal article" date="2016" name="Nat. Commun.">
        <title>Thousands of microbial genomes shed light on interconnected biogeochemical processes in an aquifer system.</title>
        <authorList>
            <person name="Anantharaman K."/>
            <person name="Brown C.T."/>
            <person name="Hug L.A."/>
            <person name="Sharon I."/>
            <person name="Castelle C.J."/>
            <person name="Probst A.J."/>
            <person name="Thomas B.C."/>
            <person name="Singh A."/>
            <person name="Wilkins M.J."/>
            <person name="Karaoz U."/>
            <person name="Brodie E.L."/>
            <person name="Williams K.H."/>
            <person name="Hubbard S.S."/>
            <person name="Banfield J.F."/>
        </authorList>
    </citation>
    <scope>NUCLEOTIDE SEQUENCE [LARGE SCALE GENOMIC DNA]</scope>
</reference>
<evidence type="ECO:0000313" key="2">
    <source>
        <dbReference type="Proteomes" id="UP000178367"/>
    </source>
</evidence>
<dbReference type="AlphaFoldDB" id="A0A1F5SKA0"/>